<dbReference type="RefSeq" id="WP_013943371.1">
    <property type="nucleotide sequence ID" value="NC_015713.1"/>
</dbReference>
<proteinExistence type="predicted"/>
<evidence type="ECO:0000256" key="1">
    <source>
        <dbReference type="ARBA" id="ARBA00022962"/>
    </source>
</evidence>
<organism evidence="3 4">
    <name type="scientific">Simkania negevensis (strain ATCC VR-1471 / DSM 27360 / Z)</name>
    <dbReference type="NCBI Taxonomy" id="331113"/>
    <lineage>
        <taxon>Bacteria</taxon>
        <taxon>Pseudomonadati</taxon>
        <taxon>Chlamydiota</taxon>
        <taxon>Chlamydiia</taxon>
        <taxon>Parachlamydiales</taxon>
        <taxon>Simkaniaceae</taxon>
        <taxon>Simkania</taxon>
    </lineage>
</organism>
<dbReference type="GO" id="GO:0008242">
    <property type="term" value="F:omega peptidase activity"/>
    <property type="evidence" value="ECO:0007669"/>
    <property type="project" value="TreeGrafter"/>
</dbReference>
<dbReference type="HOGENOM" id="CLU_042555_0_1_0"/>
<dbReference type="Pfam" id="PF13230">
    <property type="entry name" value="GATase_4"/>
    <property type="match status" value="1"/>
</dbReference>
<dbReference type="InterPro" id="IPR026869">
    <property type="entry name" value="EgtC-like"/>
</dbReference>
<dbReference type="OrthoDB" id="321954at2"/>
<dbReference type="InterPro" id="IPR029055">
    <property type="entry name" value="Ntn_hydrolases_N"/>
</dbReference>
<dbReference type="GO" id="GO:0016740">
    <property type="term" value="F:transferase activity"/>
    <property type="evidence" value="ECO:0007669"/>
    <property type="project" value="UniProtKB-KW"/>
</dbReference>
<dbReference type="GO" id="GO:0005737">
    <property type="term" value="C:cytoplasm"/>
    <property type="evidence" value="ECO:0007669"/>
    <property type="project" value="TreeGrafter"/>
</dbReference>
<dbReference type="InterPro" id="IPR052373">
    <property type="entry name" value="Gamma-glu_amide_hydrolase"/>
</dbReference>
<evidence type="ECO:0000259" key="2">
    <source>
        <dbReference type="PROSITE" id="PS51278"/>
    </source>
</evidence>
<dbReference type="InterPro" id="IPR017932">
    <property type="entry name" value="GATase_2_dom"/>
</dbReference>
<dbReference type="Gene3D" id="3.60.20.10">
    <property type="entry name" value="Glutamine Phosphoribosylpyrophosphate, subunit 1, domain 1"/>
    <property type="match status" value="1"/>
</dbReference>
<keyword evidence="1 3" id="KW-0315">Glutamine amidotransferase</keyword>
<dbReference type="EMBL" id="FR872582">
    <property type="protein sequence ID" value="CCB88904.1"/>
    <property type="molecule type" value="Genomic_DNA"/>
</dbReference>
<dbReference type="SUPFAM" id="SSF56235">
    <property type="entry name" value="N-terminal nucleophile aminohydrolases (Ntn hydrolases)"/>
    <property type="match status" value="1"/>
</dbReference>
<keyword evidence="4" id="KW-1185">Reference proteome</keyword>
<dbReference type="STRING" id="331113.SNE_A10270"/>
<dbReference type="eggNOG" id="COG0121">
    <property type="taxonomic scope" value="Bacteria"/>
</dbReference>
<gene>
    <name evidence="3" type="primary">DUG3</name>
    <name evidence="3" type="ordered locus">SNE_A10270</name>
</gene>
<dbReference type="PANTHER" id="PTHR43187">
    <property type="entry name" value="GLUTAMINE AMIDOTRANSFERASE DUG3-RELATED"/>
    <property type="match status" value="1"/>
</dbReference>
<protein>
    <submittedName>
        <fullName evidence="3">Putative glutamine amidotransferase DUG3</fullName>
    </submittedName>
</protein>
<dbReference type="GO" id="GO:0061672">
    <property type="term" value="C:glutathione hydrolase complex"/>
    <property type="evidence" value="ECO:0007669"/>
    <property type="project" value="TreeGrafter"/>
</dbReference>
<dbReference type="PANTHER" id="PTHR43187:SF1">
    <property type="entry name" value="GLUTAMINE AMIDOTRANSFERASE DUG3-RELATED"/>
    <property type="match status" value="1"/>
</dbReference>
<evidence type="ECO:0000313" key="3">
    <source>
        <dbReference type="EMBL" id="CCB88904.1"/>
    </source>
</evidence>
<dbReference type="AlphaFoldDB" id="F8L802"/>
<dbReference type="PROSITE" id="PS51278">
    <property type="entry name" value="GATASE_TYPE_2"/>
    <property type="match status" value="1"/>
</dbReference>
<accession>F8L802</accession>
<dbReference type="KEGG" id="sng:SNE_A10270"/>
<dbReference type="CDD" id="cd01908">
    <property type="entry name" value="YafJ"/>
    <property type="match status" value="1"/>
</dbReference>
<name>F8L802_SIMNZ</name>
<reference key="1">
    <citation type="journal article" date="2011" name="Mol. Biol. Evol.">
        <title>Unity in variety -- the pan-genome of the Chlamydiae.</title>
        <authorList>
            <person name="Collingro A."/>
            <person name="Tischler P."/>
            <person name="Weinmaier T."/>
            <person name="Penz T."/>
            <person name="Heinz E."/>
            <person name="Brunham R.C."/>
            <person name="Read T.D."/>
            <person name="Bavoil P.M."/>
            <person name="Sachse K."/>
            <person name="Kahane S."/>
            <person name="Friedman M.G."/>
            <person name="Rattei T."/>
            <person name="Myers G.S.A."/>
            <person name="Horn M."/>
        </authorList>
    </citation>
    <scope>NUCLEOTIDE SEQUENCE</scope>
    <source>
        <strain>Z</strain>
    </source>
</reference>
<reference evidence="3 4" key="2">
    <citation type="journal article" date="2011" name="Mol. Biol. Evol.">
        <title>Unity in variety--the pan-genome of the Chlamydiae.</title>
        <authorList>
            <person name="Collingro A."/>
            <person name="Tischler P."/>
            <person name="Weinmaier T."/>
            <person name="Penz T."/>
            <person name="Heinz E."/>
            <person name="Brunham R.C."/>
            <person name="Read T.D."/>
            <person name="Bavoil P.M."/>
            <person name="Sachse K."/>
            <person name="Kahane S."/>
            <person name="Friedman M.G."/>
            <person name="Rattei T."/>
            <person name="Myers G.S."/>
            <person name="Horn M."/>
        </authorList>
    </citation>
    <scope>NUCLEOTIDE SEQUENCE [LARGE SCALE GENOMIC DNA]</scope>
    <source>
        <strain evidence="4">ATCC VR-1471 / Z</strain>
    </source>
</reference>
<feature type="domain" description="Glutamine amidotransferase type-2" evidence="2">
    <location>
        <begin position="2"/>
        <end position="265"/>
    </location>
</feature>
<dbReference type="GO" id="GO:0006751">
    <property type="term" value="P:glutathione catabolic process"/>
    <property type="evidence" value="ECO:0007669"/>
    <property type="project" value="TreeGrafter"/>
</dbReference>
<evidence type="ECO:0000313" key="4">
    <source>
        <dbReference type="Proteomes" id="UP000000496"/>
    </source>
</evidence>
<keyword evidence="3" id="KW-0808">Transferase</keyword>
<sequence>MCRFVAYIGNHPILIKDLIETPSNSLIKQSREAKHGLHGLNADGFGLAWYNKEIEPSPGIFKSVQPAWNDKNLHHLSNKIMSNCFLGHVRASTVGDVVVNNCHPFSYKEYSFVHNGTIRFFEKVHRKLINELNDGFFNLLKSQTDSEVLFFLIMQFMQKHEGSTLETAVIHVFNHVLELQKNNDDDHFSRLNIVITNGSEMIATRFVSKNHDPLSLYYTTHGLLERRSILVASEPLDDLEHDWIEIPTNHYLIISPNLSHEIKTF</sequence>
<dbReference type="Proteomes" id="UP000000496">
    <property type="component" value="Chromosome gsn.131"/>
</dbReference>